<comment type="caution">
    <text evidence="6">The sequence shown here is derived from an EMBL/GenBank/DDBJ whole genome shotgun (WGS) entry which is preliminary data.</text>
</comment>
<keyword evidence="1" id="KW-0805">Transcription regulation</keyword>
<organism evidence="6 7">
    <name type="scientific">Elongatibacter sediminis</name>
    <dbReference type="NCBI Taxonomy" id="3119006"/>
    <lineage>
        <taxon>Bacteria</taxon>
        <taxon>Pseudomonadati</taxon>
        <taxon>Pseudomonadota</taxon>
        <taxon>Gammaproteobacteria</taxon>
        <taxon>Chromatiales</taxon>
        <taxon>Wenzhouxiangellaceae</taxon>
        <taxon>Elongatibacter</taxon>
    </lineage>
</organism>
<dbReference type="GO" id="GO:0003677">
    <property type="term" value="F:DNA binding"/>
    <property type="evidence" value="ECO:0007669"/>
    <property type="project" value="UniProtKB-KW"/>
</dbReference>
<dbReference type="PROSITE" id="PS51077">
    <property type="entry name" value="HTH_ICLR"/>
    <property type="match status" value="1"/>
</dbReference>
<evidence type="ECO:0000313" key="6">
    <source>
        <dbReference type="EMBL" id="MEJ8568029.1"/>
    </source>
</evidence>
<dbReference type="InterPro" id="IPR029016">
    <property type="entry name" value="GAF-like_dom_sf"/>
</dbReference>
<dbReference type="PANTHER" id="PTHR30136">
    <property type="entry name" value="HELIX-TURN-HELIX TRANSCRIPTIONAL REGULATOR, ICLR FAMILY"/>
    <property type="match status" value="1"/>
</dbReference>
<evidence type="ECO:0000313" key="7">
    <source>
        <dbReference type="Proteomes" id="UP001359886"/>
    </source>
</evidence>
<dbReference type="AlphaFoldDB" id="A0AAW9RF46"/>
<proteinExistence type="predicted"/>
<dbReference type="SUPFAM" id="SSF46785">
    <property type="entry name" value="Winged helix' DNA-binding domain"/>
    <property type="match status" value="1"/>
</dbReference>
<dbReference type="Pfam" id="PF09339">
    <property type="entry name" value="HTH_IclR"/>
    <property type="match status" value="1"/>
</dbReference>
<dbReference type="PROSITE" id="PS51078">
    <property type="entry name" value="ICLR_ED"/>
    <property type="match status" value="1"/>
</dbReference>
<feature type="domain" description="HTH iclR-type" evidence="4">
    <location>
        <begin position="12"/>
        <end position="81"/>
    </location>
</feature>
<keyword evidence="2" id="KW-0238">DNA-binding</keyword>
<dbReference type="Gene3D" id="3.30.450.40">
    <property type="match status" value="1"/>
</dbReference>
<dbReference type="InterPro" id="IPR036388">
    <property type="entry name" value="WH-like_DNA-bd_sf"/>
</dbReference>
<dbReference type="PANTHER" id="PTHR30136:SF7">
    <property type="entry name" value="HTH-TYPE TRANSCRIPTIONAL REGULATOR KDGR-RELATED"/>
    <property type="match status" value="1"/>
</dbReference>
<dbReference type="SUPFAM" id="SSF55781">
    <property type="entry name" value="GAF domain-like"/>
    <property type="match status" value="1"/>
</dbReference>
<dbReference type="GO" id="GO:0003700">
    <property type="term" value="F:DNA-binding transcription factor activity"/>
    <property type="evidence" value="ECO:0007669"/>
    <property type="project" value="TreeGrafter"/>
</dbReference>
<sequence length="259" mass="28844">MTSKEKTPAYRAPALEKGLEILELLADIKEPMTLTQIAAELNRSRSELYRMTAVLVERGYLTRDPSSDELHISNRLFDLGMKASPVGTLVEEAFPTLHRLSERTRQPCHLAVVSGYRMVVVARVESPSNVGIAVRVGHNLDLYESGSGLALLAWMDEDERSALLDRYEKRTGGFDRESLEAELKRGRRSGYLRHKSSLVQGVEDLSCPVFLGEREHVIASLTVPYLKGRAAEVSVKDTLTHLREASRELSTLGARHGGF</sequence>
<evidence type="ECO:0000256" key="1">
    <source>
        <dbReference type="ARBA" id="ARBA00023015"/>
    </source>
</evidence>
<dbReference type="InterPro" id="IPR014757">
    <property type="entry name" value="Tscrpt_reg_IclR_C"/>
</dbReference>
<evidence type="ECO:0000259" key="4">
    <source>
        <dbReference type="PROSITE" id="PS51077"/>
    </source>
</evidence>
<evidence type="ECO:0000256" key="3">
    <source>
        <dbReference type="ARBA" id="ARBA00023163"/>
    </source>
</evidence>
<name>A0AAW9RF46_9GAMM</name>
<dbReference type="Pfam" id="PF01614">
    <property type="entry name" value="IclR_C"/>
    <property type="match status" value="1"/>
</dbReference>
<dbReference type="GO" id="GO:0045892">
    <property type="term" value="P:negative regulation of DNA-templated transcription"/>
    <property type="evidence" value="ECO:0007669"/>
    <property type="project" value="TreeGrafter"/>
</dbReference>
<dbReference type="InterPro" id="IPR036390">
    <property type="entry name" value="WH_DNA-bd_sf"/>
</dbReference>
<reference evidence="6 7" key="1">
    <citation type="submission" date="2024-02" db="EMBL/GenBank/DDBJ databases">
        <title>A novel Wenzhouxiangellaceae bacterium, isolated from coastal sediments.</title>
        <authorList>
            <person name="Du Z.-J."/>
            <person name="Ye Y.-Q."/>
            <person name="Zhang X.-Y."/>
        </authorList>
    </citation>
    <scope>NUCLEOTIDE SEQUENCE [LARGE SCALE GENOMIC DNA]</scope>
    <source>
        <strain evidence="6 7">CH-27</strain>
    </source>
</reference>
<dbReference type="EMBL" id="JAZHOG010000006">
    <property type="protein sequence ID" value="MEJ8568029.1"/>
    <property type="molecule type" value="Genomic_DNA"/>
</dbReference>
<dbReference type="InterPro" id="IPR005471">
    <property type="entry name" value="Tscrpt_reg_IclR_N"/>
</dbReference>
<dbReference type="SMART" id="SM00346">
    <property type="entry name" value="HTH_ICLR"/>
    <property type="match status" value="1"/>
</dbReference>
<dbReference type="RefSeq" id="WP_354695352.1">
    <property type="nucleotide sequence ID" value="NZ_JAZHOG010000006.1"/>
</dbReference>
<keyword evidence="7" id="KW-1185">Reference proteome</keyword>
<protein>
    <submittedName>
        <fullName evidence="6">IclR family transcriptional regulator</fullName>
    </submittedName>
</protein>
<evidence type="ECO:0000256" key="2">
    <source>
        <dbReference type="ARBA" id="ARBA00023125"/>
    </source>
</evidence>
<gene>
    <name evidence="6" type="ORF">V3330_10365</name>
</gene>
<dbReference type="Proteomes" id="UP001359886">
    <property type="component" value="Unassembled WGS sequence"/>
</dbReference>
<dbReference type="InterPro" id="IPR050707">
    <property type="entry name" value="HTH_MetabolicPath_Reg"/>
</dbReference>
<dbReference type="Gene3D" id="1.10.10.10">
    <property type="entry name" value="Winged helix-like DNA-binding domain superfamily/Winged helix DNA-binding domain"/>
    <property type="match status" value="1"/>
</dbReference>
<feature type="domain" description="IclR-ED" evidence="5">
    <location>
        <begin position="75"/>
        <end position="255"/>
    </location>
</feature>
<accession>A0AAW9RF46</accession>
<evidence type="ECO:0000259" key="5">
    <source>
        <dbReference type="PROSITE" id="PS51078"/>
    </source>
</evidence>
<keyword evidence="3" id="KW-0804">Transcription</keyword>